<evidence type="ECO:0000313" key="1">
    <source>
        <dbReference type="EMBL" id="KAA9130724.1"/>
    </source>
</evidence>
<gene>
    <name evidence="1" type="ORF">F6B40_13950</name>
</gene>
<accession>A0A5N0T8A4</accession>
<dbReference type="InterPro" id="IPR019587">
    <property type="entry name" value="Polyketide_cyclase/dehydratase"/>
</dbReference>
<dbReference type="Pfam" id="PF10604">
    <property type="entry name" value="Polyketide_cyc2"/>
    <property type="match status" value="1"/>
</dbReference>
<dbReference type="RefSeq" id="WP_150895056.1">
    <property type="nucleotide sequence ID" value="NZ_VYUY01000019.1"/>
</dbReference>
<protein>
    <submittedName>
        <fullName evidence="1">Clp protease</fullName>
    </submittedName>
</protein>
<proteinExistence type="predicted"/>
<dbReference type="GO" id="GO:0008233">
    <property type="term" value="F:peptidase activity"/>
    <property type="evidence" value="ECO:0007669"/>
    <property type="project" value="UniProtKB-KW"/>
</dbReference>
<keyword evidence="1" id="KW-0645">Protease</keyword>
<dbReference type="InterPro" id="IPR023393">
    <property type="entry name" value="START-like_dom_sf"/>
</dbReference>
<dbReference type="InterPro" id="IPR036628">
    <property type="entry name" value="Clp_N_dom_sf"/>
</dbReference>
<dbReference type="AlphaFoldDB" id="A0A5N0T8A4"/>
<name>A0A5N0T8A4_9MICO</name>
<dbReference type="Gene3D" id="3.30.530.20">
    <property type="match status" value="1"/>
</dbReference>
<dbReference type="CDD" id="cd07814">
    <property type="entry name" value="SRPBCC_CalC_Aha1-like"/>
    <property type="match status" value="1"/>
</dbReference>
<comment type="caution">
    <text evidence="1">The sequence shown here is derived from an EMBL/GenBank/DDBJ whole genome shotgun (WGS) entry which is preliminary data.</text>
</comment>
<reference evidence="2" key="1">
    <citation type="submission" date="2019-09" db="EMBL/GenBank/DDBJ databases">
        <title>Mumia zhuanghuii sp. nov. isolated from the intestinal contents of plateau pika (Ochotona curzoniae) in the Qinghai-Tibet plateau of China.</title>
        <authorList>
            <person name="Tian Z."/>
        </authorList>
    </citation>
    <scope>NUCLEOTIDE SEQUENCE [LARGE SCALE GENOMIC DNA]</scope>
    <source>
        <strain evidence="2">L-033</strain>
    </source>
</reference>
<evidence type="ECO:0000313" key="2">
    <source>
        <dbReference type="Proteomes" id="UP000326838"/>
    </source>
</evidence>
<dbReference type="GO" id="GO:0006508">
    <property type="term" value="P:proteolysis"/>
    <property type="evidence" value="ECO:0007669"/>
    <property type="project" value="UniProtKB-KW"/>
</dbReference>
<organism evidence="1 2">
    <name type="scientific">Microbacterium caowuchunii</name>
    <dbReference type="NCBI Taxonomy" id="2614638"/>
    <lineage>
        <taxon>Bacteria</taxon>
        <taxon>Bacillati</taxon>
        <taxon>Actinomycetota</taxon>
        <taxon>Actinomycetes</taxon>
        <taxon>Micrococcales</taxon>
        <taxon>Microbacteriaceae</taxon>
        <taxon>Microbacterium</taxon>
    </lineage>
</organism>
<keyword evidence="2" id="KW-1185">Reference proteome</keyword>
<dbReference type="Gene3D" id="1.10.1780.10">
    <property type="entry name" value="Clp, N-terminal domain"/>
    <property type="match status" value="1"/>
</dbReference>
<dbReference type="SUPFAM" id="SSF55961">
    <property type="entry name" value="Bet v1-like"/>
    <property type="match status" value="1"/>
</dbReference>
<keyword evidence="1" id="KW-0378">Hydrolase</keyword>
<sequence length="333" mass="36237">MSKLADVAKTTQLLSLAGMEEASRVGQRTSDIDHLFLALVVSDQLAGDVLRAGGVTLQAARAAVAAQHAAQLATIGVTVPSPGPGRIVFHETGGYAWSARAVDVFTESTRGGKRGDAGAVLRELLDEPSGMIAEVLRRLGTSTDAVRERLDEAERVIPVASRSSAASAAEPAGEWEAFVPATPREVWDLLADPLRMPEWDTNIGEVHVDRPHPDDVATGAVWTARLRETRPDGNRMRVKPELRRVRVELLGHEPVSCIAWSFSSPDAPTAATRRVTLSLTPAAGGTRLRIALRWQRRGMRTRGVRGILLRPLYRYLLWMQLTQLGASIARVFR</sequence>
<dbReference type="EMBL" id="VYUY01000019">
    <property type="protein sequence ID" value="KAA9130724.1"/>
    <property type="molecule type" value="Genomic_DNA"/>
</dbReference>
<dbReference type="Proteomes" id="UP000326838">
    <property type="component" value="Unassembled WGS sequence"/>
</dbReference>